<evidence type="ECO:0000259" key="5">
    <source>
        <dbReference type="Pfam" id="PF01625"/>
    </source>
</evidence>
<evidence type="ECO:0000313" key="6">
    <source>
        <dbReference type="EMBL" id="KKU08877.1"/>
    </source>
</evidence>
<dbReference type="Proteomes" id="UP000034329">
    <property type="component" value="Unassembled WGS sequence"/>
</dbReference>
<dbReference type="SUPFAM" id="SSF55068">
    <property type="entry name" value="Peptide methionine sulfoxide reductase"/>
    <property type="match status" value="1"/>
</dbReference>
<proteinExistence type="inferred from homology"/>
<evidence type="ECO:0000256" key="4">
    <source>
        <dbReference type="HAMAP-Rule" id="MF_01401"/>
    </source>
</evidence>
<dbReference type="InterPro" id="IPR036509">
    <property type="entry name" value="Met_Sox_Rdtase_MsrA_sf"/>
</dbReference>
<comment type="catalytic activity">
    <reaction evidence="2 4">
        <text>L-methionyl-[protein] + [thioredoxin]-disulfide + H2O = L-methionyl-(S)-S-oxide-[protein] + [thioredoxin]-dithiol</text>
        <dbReference type="Rhea" id="RHEA:14217"/>
        <dbReference type="Rhea" id="RHEA-COMP:10698"/>
        <dbReference type="Rhea" id="RHEA-COMP:10700"/>
        <dbReference type="Rhea" id="RHEA-COMP:12313"/>
        <dbReference type="Rhea" id="RHEA-COMP:12315"/>
        <dbReference type="ChEBI" id="CHEBI:15377"/>
        <dbReference type="ChEBI" id="CHEBI:16044"/>
        <dbReference type="ChEBI" id="CHEBI:29950"/>
        <dbReference type="ChEBI" id="CHEBI:44120"/>
        <dbReference type="ChEBI" id="CHEBI:50058"/>
        <dbReference type="EC" id="1.8.4.11"/>
    </reaction>
</comment>
<dbReference type="Gene3D" id="3.30.1060.10">
    <property type="entry name" value="Peptide methionine sulphoxide reductase MsrA"/>
    <property type="match status" value="1"/>
</dbReference>
<comment type="function">
    <text evidence="4">Has an important function as a repair enzyme for proteins that have been inactivated by oxidation. Catalyzes the reversible oxidation-reduction of methionine sulfoxide in proteins to methionine.</text>
</comment>
<dbReference type="EMBL" id="LCLA01000055">
    <property type="protein sequence ID" value="KKU08877.1"/>
    <property type="molecule type" value="Genomic_DNA"/>
</dbReference>
<feature type="active site" evidence="4">
    <location>
        <position position="11"/>
    </location>
</feature>
<dbReference type="AlphaFoldDB" id="A0A0G1ML91"/>
<protein>
    <recommendedName>
        <fullName evidence="4">Peptide methionine sulfoxide reductase MsrA</fullName>
        <shortName evidence="4">Protein-methionine-S-oxide reductase</shortName>
        <ecNumber evidence="4">1.8.4.11</ecNumber>
    </recommendedName>
    <alternativeName>
        <fullName evidence="4">Peptide-methionine (S)-S-oxide reductase</fullName>
        <shortName evidence="4">Peptide Met(O) reductase</shortName>
    </alternativeName>
</protein>
<dbReference type="PATRIC" id="fig|1618581.3.peg.771"/>
<dbReference type="HAMAP" id="MF_01401">
    <property type="entry name" value="MsrA"/>
    <property type="match status" value="1"/>
</dbReference>
<accession>A0A0G1ML91</accession>
<evidence type="ECO:0000256" key="2">
    <source>
        <dbReference type="ARBA" id="ARBA00047806"/>
    </source>
</evidence>
<dbReference type="GO" id="GO:0008113">
    <property type="term" value="F:peptide-methionine (S)-S-oxide reductase activity"/>
    <property type="evidence" value="ECO:0007669"/>
    <property type="project" value="UniProtKB-UniRule"/>
</dbReference>
<organism evidence="6 7">
    <name type="scientific">Candidatus Woesebacteria bacterium GW2011_GWB1_45_5</name>
    <dbReference type="NCBI Taxonomy" id="1618581"/>
    <lineage>
        <taxon>Bacteria</taxon>
        <taxon>Candidatus Woeseibacteriota</taxon>
    </lineage>
</organism>
<dbReference type="GO" id="GO:0033744">
    <property type="term" value="F:L-methionine:thioredoxin-disulfide S-oxidoreductase activity"/>
    <property type="evidence" value="ECO:0007669"/>
    <property type="project" value="RHEA"/>
</dbReference>
<feature type="domain" description="Peptide methionine sulphoxide reductase MsrA" evidence="5">
    <location>
        <begin position="4"/>
        <end position="155"/>
    </location>
</feature>
<dbReference type="PANTHER" id="PTHR43774:SF1">
    <property type="entry name" value="PEPTIDE METHIONINE SULFOXIDE REDUCTASE MSRA 2"/>
    <property type="match status" value="1"/>
</dbReference>
<evidence type="ECO:0000256" key="1">
    <source>
        <dbReference type="ARBA" id="ARBA00023002"/>
    </source>
</evidence>
<dbReference type="EC" id="1.8.4.11" evidence="4"/>
<comment type="caution">
    <text evidence="6">The sequence shown here is derived from an EMBL/GenBank/DDBJ whole genome shotgun (WGS) entry which is preliminary data.</text>
</comment>
<keyword evidence="1 4" id="KW-0560">Oxidoreductase</keyword>
<dbReference type="NCBIfam" id="TIGR00401">
    <property type="entry name" value="msrA"/>
    <property type="match status" value="1"/>
</dbReference>
<comment type="similarity">
    <text evidence="4">Belongs to the MsrA Met sulfoxide reductase family.</text>
</comment>
<sequence>MKQKATFACGCFWCSEAIFKGLKGVEKVAPGYSGGVKPNPTYEEVSTGQSGHAEAIQITFDPKIISYKDLVYVFFRTHDPTSINRQGADLGPQYRSTIFFHDEKQRQVAQEELTKAQQGLEGKIVTEIVLFESFYPAEPFHQDYYAKNRGATYCKVVIDPKIQKLKRDFKTFLK</sequence>
<evidence type="ECO:0000256" key="3">
    <source>
        <dbReference type="ARBA" id="ARBA00048782"/>
    </source>
</evidence>
<dbReference type="PANTHER" id="PTHR43774">
    <property type="entry name" value="PEPTIDE METHIONINE SULFOXIDE REDUCTASE"/>
    <property type="match status" value="1"/>
</dbReference>
<reference evidence="6 7" key="1">
    <citation type="journal article" date="2015" name="Nature">
        <title>rRNA introns, odd ribosomes, and small enigmatic genomes across a large radiation of phyla.</title>
        <authorList>
            <person name="Brown C.T."/>
            <person name="Hug L.A."/>
            <person name="Thomas B.C."/>
            <person name="Sharon I."/>
            <person name="Castelle C.J."/>
            <person name="Singh A."/>
            <person name="Wilkins M.J."/>
            <person name="Williams K.H."/>
            <person name="Banfield J.F."/>
        </authorList>
    </citation>
    <scope>NUCLEOTIDE SEQUENCE [LARGE SCALE GENOMIC DNA]</scope>
</reference>
<name>A0A0G1ML91_9BACT</name>
<evidence type="ECO:0000313" key="7">
    <source>
        <dbReference type="Proteomes" id="UP000034329"/>
    </source>
</evidence>
<dbReference type="InterPro" id="IPR002569">
    <property type="entry name" value="Met_Sox_Rdtase_MsrA_dom"/>
</dbReference>
<dbReference type="Pfam" id="PF01625">
    <property type="entry name" value="PMSR"/>
    <property type="match status" value="1"/>
</dbReference>
<gene>
    <name evidence="4" type="primary">msrA</name>
    <name evidence="6" type="ORF">UX13_C0055G0002</name>
</gene>
<comment type="catalytic activity">
    <reaction evidence="3 4">
        <text>[thioredoxin]-disulfide + L-methionine + H2O = L-methionine (S)-S-oxide + [thioredoxin]-dithiol</text>
        <dbReference type="Rhea" id="RHEA:19993"/>
        <dbReference type="Rhea" id="RHEA-COMP:10698"/>
        <dbReference type="Rhea" id="RHEA-COMP:10700"/>
        <dbReference type="ChEBI" id="CHEBI:15377"/>
        <dbReference type="ChEBI" id="CHEBI:29950"/>
        <dbReference type="ChEBI" id="CHEBI:50058"/>
        <dbReference type="ChEBI" id="CHEBI:57844"/>
        <dbReference type="ChEBI" id="CHEBI:58772"/>
        <dbReference type="EC" id="1.8.4.11"/>
    </reaction>
</comment>